<comment type="subunit">
    <text evidence="2">Monomer.</text>
</comment>
<evidence type="ECO:0000313" key="10">
    <source>
        <dbReference type="Proteomes" id="UP000028134"/>
    </source>
</evidence>
<dbReference type="InterPro" id="IPR008929">
    <property type="entry name" value="Chondroitin_lyas"/>
</dbReference>
<evidence type="ECO:0000259" key="8">
    <source>
        <dbReference type="Pfam" id="PF17678"/>
    </source>
</evidence>
<dbReference type="GO" id="GO:0006516">
    <property type="term" value="P:glycoprotein catabolic process"/>
    <property type="evidence" value="ECO:0007669"/>
    <property type="project" value="TreeGrafter"/>
</dbReference>
<dbReference type="RefSeq" id="WP_005843101.1">
    <property type="nucleotide sequence ID" value="NZ_JNHI01000045.1"/>
</dbReference>
<keyword evidence="5" id="KW-0456">Lyase</keyword>
<feature type="domain" description="Glycosyl hydrolase family 92 N-terminal" evidence="8">
    <location>
        <begin position="387"/>
        <end position="617"/>
    </location>
</feature>
<dbReference type="Proteomes" id="UP000028134">
    <property type="component" value="Unassembled WGS sequence"/>
</dbReference>
<dbReference type="GO" id="GO:0042597">
    <property type="term" value="C:periplasmic space"/>
    <property type="evidence" value="ECO:0007669"/>
    <property type="project" value="InterPro"/>
</dbReference>
<dbReference type="InterPro" id="IPR050883">
    <property type="entry name" value="PNGase"/>
</dbReference>
<dbReference type="Gene3D" id="1.20.1050.60">
    <property type="entry name" value="alpha-1,2-mannosidase"/>
    <property type="match status" value="1"/>
</dbReference>
<evidence type="ECO:0000256" key="1">
    <source>
        <dbReference type="ARBA" id="ARBA00001913"/>
    </source>
</evidence>
<feature type="domain" description="Alginate lyase" evidence="6">
    <location>
        <begin position="82"/>
        <end position="297"/>
    </location>
</feature>
<dbReference type="InterPro" id="IPR014718">
    <property type="entry name" value="GH-type_carb-bd"/>
</dbReference>
<dbReference type="InterPro" id="IPR012939">
    <property type="entry name" value="Glyco_hydro_92"/>
</dbReference>
<dbReference type="GO" id="GO:0000224">
    <property type="term" value="F:peptide-N4-(N-acetyl-beta-glucosaminyl)asparagine amidase activity"/>
    <property type="evidence" value="ECO:0007669"/>
    <property type="project" value="TreeGrafter"/>
</dbReference>
<reference evidence="9 10" key="1">
    <citation type="submission" date="2014-04" db="EMBL/GenBank/DDBJ databases">
        <authorList>
            <person name="Sears C."/>
            <person name="Carroll K."/>
            <person name="Sack B.R."/>
            <person name="Qadri F."/>
            <person name="Myers L.L."/>
            <person name="Chung G.-T."/>
            <person name="Escheverria P."/>
            <person name="Fraser C.M."/>
            <person name="Sadzewicz L."/>
            <person name="Shefchek K.A."/>
            <person name="Tallon L."/>
            <person name="Das S.P."/>
            <person name="Daugherty S."/>
            <person name="Mongodin E.F."/>
        </authorList>
    </citation>
    <scope>NUCLEOTIDE SEQUENCE [LARGE SCALE GENOMIC DNA]</scope>
    <source>
        <strain evidence="10">3775 SL(B) 10 (iv)</strain>
    </source>
</reference>
<gene>
    <name evidence="9" type="ORF">M097_4155</name>
</gene>
<sequence>MRKFKISVLLKLGFYCLFLSIGLEMQARKFVHPGILHTTKSIERMRAQIADKEYPAYGSFELLKSHHCSQADYQPFGPFEIISRDGEFRHTKSKMEQDFSAVYQNALMWVLTGEKTHAEKSLELLLGYAGTLKRIPETNDAPLLVGLEGLKIIYATEILRHTYKKMTVVQFNEISRMIREVFLPVMENFYHRKPYTNGNWGPIVTKAYMAAAILWDNEEMYNKAVDFYLHANDNGTIAHYISGDTGQIQESGRDQGHSMLGIGALATVCEIAWQQGDDLYSALDNRLMKGFEYVAKYNLGYNVPFAVWKDVTGKYSNWTEISNKGRGRYMPIFEMTYNHFVIRKGMQMPYTEQVLRQIRPEGYDRDQPAFGSLLFNEAGTKKNYVDLVNPFVDSHRSRWFFFSSACRPFGMVSLSPDTDTEHSWGSGYLYDSKQIRCFSHVHNWQMSGVAVMPTVGEFKGHLGMNAYQSAFTHDGEIAKPGYHKVKLTDYDITAELTSTMRVGFHCYTFPKSDASYILFDTGAFLAHGPTAYSEVWKVSDKEIAGWEMMERTGRRPKDTPVYFYAQLSKPMDKVVSWREGRIESNSNPERISGKNAGMAVRFKTEKDEKVMLKVAISYVSVEQARKNMLTELSGWDFEQVKQSSFSEWNDWLGRIEVEGGSREQQIKLYTDLWHALLGRHVVSDADGHYMDMTSDFPRIRQIPLGEDGKPLYNHHNFDAWWGSHWSLNILWSMAYPEVMDNFCNTMIDMYQNGGLIPRGPSGGNYTYVMIGDPAVSFFASAYNKGIRNYDAELAYEGLRKNAFVGGIRDHAGYEHSKTAYSGGMKYYEEWGYVPDGRKDVEGMHTTGASMTLEYAYQDWCLAQMAKTMGKLQDYEFFMKRSKNYRNLWNPESGYMQPRGEDGNWLPYFDPLELTEKGGFCESNSAIYSHYVPHDMAGLIELYGGADQYVKRLNANFEKSESYGFFRSNKTKEGNWTDYGNQPGTGMAHLFSYAGAPWLTQKWVRKVKAAYCDVTPYGGYRDDEDQGQMGALGVLMAIGLFEVDGGCAEKPFYEITSPLFDKVTIHLDNRYYSGKTFQIITKGNSTDNMYIQNASLNGKKWNKCWFYHEDFIKGGTLELKLGAKPNKKWGVEELPPSFISSK</sequence>
<evidence type="ECO:0000256" key="4">
    <source>
        <dbReference type="ARBA" id="ARBA00022837"/>
    </source>
</evidence>
<dbReference type="Gene3D" id="2.70.98.10">
    <property type="match status" value="1"/>
</dbReference>
<protein>
    <submittedName>
        <fullName evidence="9">Alpha-1,2-mannosidase family protein</fullName>
    </submittedName>
</protein>
<dbReference type="GeneID" id="5301102"/>
<comment type="cofactor">
    <cofactor evidence="1">
        <name>Ca(2+)</name>
        <dbReference type="ChEBI" id="CHEBI:29108"/>
    </cofactor>
</comment>
<dbReference type="InterPro" id="IPR005887">
    <property type="entry name" value="GH92_a_mannosidase_put"/>
</dbReference>
<keyword evidence="4" id="KW-0106">Calcium</keyword>
<accession>A0A078QTR5</accession>
<dbReference type="InterPro" id="IPR008928">
    <property type="entry name" value="6-hairpin_glycosidase_sf"/>
</dbReference>
<dbReference type="Gene3D" id="1.50.10.100">
    <property type="entry name" value="Chondroitin AC/alginate lyase"/>
    <property type="match status" value="1"/>
</dbReference>
<dbReference type="Pfam" id="PF05426">
    <property type="entry name" value="Alginate_lyase"/>
    <property type="match status" value="1"/>
</dbReference>
<evidence type="ECO:0000256" key="2">
    <source>
        <dbReference type="ARBA" id="ARBA00011245"/>
    </source>
</evidence>
<dbReference type="Gene3D" id="1.20.1610.10">
    <property type="entry name" value="alpha-1,2-mannosidases domains"/>
    <property type="match status" value="1"/>
</dbReference>
<dbReference type="EMBL" id="JNHI01000045">
    <property type="protein sequence ID" value="KDS26433.1"/>
    <property type="molecule type" value="Genomic_DNA"/>
</dbReference>
<dbReference type="Gene3D" id="3.30.2080.10">
    <property type="entry name" value="GH92 mannosidase domain"/>
    <property type="match status" value="1"/>
</dbReference>
<evidence type="ECO:0000313" key="9">
    <source>
        <dbReference type="EMBL" id="KDS26433.1"/>
    </source>
</evidence>
<name>A0A078QTR5_PHOVU</name>
<evidence type="ECO:0000259" key="6">
    <source>
        <dbReference type="Pfam" id="PF05426"/>
    </source>
</evidence>
<dbReference type="SUPFAM" id="SSF48230">
    <property type="entry name" value="Chondroitin AC/alginate lyase"/>
    <property type="match status" value="1"/>
</dbReference>
<keyword evidence="3" id="KW-0732">Signal</keyword>
<organism evidence="9 10">
    <name type="scientific">Phocaeicola vulgatus str. 3775 SL</name>
    <name type="common">B</name>
    <name type="synonym">iv</name>
    <dbReference type="NCBI Taxonomy" id="1339350"/>
    <lineage>
        <taxon>Bacteria</taxon>
        <taxon>Pseudomonadati</taxon>
        <taxon>Bacteroidota</taxon>
        <taxon>Bacteroidia</taxon>
        <taxon>Bacteroidales</taxon>
        <taxon>Bacteroidaceae</taxon>
        <taxon>Phocaeicola</taxon>
    </lineage>
</organism>
<dbReference type="SMR" id="A0A078QTR5"/>
<dbReference type="GO" id="GO:0030246">
    <property type="term" value="F:carbohydrate binding"/>
    <property type="evidence" value="ECO:0007669"/>
    <property type="project" value="InterPro"/>
</dbReference>
<dbReference type="InterPro" id="IPR041371">
    <property type="entry name" value="GH92_N"/>
</dbReference>
<evidence type="ECO:0000256" key="3">
    <source>
        <dbReference type="ARBA" id="ARBA00022729"/>
    </source>
</evidence>
<dbReference type="PANTHER" id="PTHR12143">
    <property type="entry name" value="PEPTIDE N-GLYCANASE PNGASE -RELATED"/>
    <property type="match status" value="1"/>
</dbReference>
<dbReference type="InterPro" id="IPR008397">
    <property type="entry name" value="Alginate_lyase_dom"/>
</dbReference>
<dbReference type="Pfam" id="PF17678">
    <property type="entry name" value="Glyco_hydro_92N"/>
    <property type="match status" value="1"/>
</dbReference>
<dbReference type="AlphaFoldDB" id="A0A078QTR5"/>
<dbReference type="FunFam" id="3.30.2080.10:FF:000001">
    <property type="entry name" value="Alpha-1,2-mannosidase subfamily"/>
    <property type="match status" value="1"/>
</dbReference>
<comment type="caution">
    <text evidence="9">The sequence shown here is derived from an EMBL/GenBank/DDBJ whole genome shotgun (WGS) entry which is preliminary data.</text>
</comment>
<dbReference type="SUPFAM" id="SSF48208">
    <property type="entry name" value="Six-hairpin glycosidases"/>
    <property type="match status" value="1"/>
</dbReference>
<dbReference type="GO" id="GO:0005975">
    <property type="term" value="P:carbohydrate metabolic process"/>
    <property type="evidence" value="ECO:0007669"/>
    <property type="project" value="InterPro"/>
</dbReference>
<dbReference type="Pfam" id="PF07971">
    <property type="entry name" value="Glyco_hydro_92"/>
    <property type="match status" value="1"/>
</dbReference>
<dbReference type="PANTHER" id="PTHR12143:SF39">
    <property type="entry name" value="SECRETED PROTEIN"/>
    <property type="match status" value="1"/>
</dbReference>
<dbReference type="GO" id="GO:0005829">
    <property type="term" value="C:cytosol"/>
    <property type="evidence" value="ECO:0007669"/>
    <property type="project" value="TreeGrafter"/>
</dbReference>
<dbReference type="NCBIfam" id="TIGR01180">
    <property type="entry name" value="aman2_put"/>
    <property type="match status" value="1"/>
</dbReference>
<feature type="domain" description="Glycosyl hydrolase family 92" evidence="7">
    <location>
        <begin position="623"/>
        <end position="1121"/>
    </location>
</feature>
<dbReference type="PATRIC" id="fig|1339350.3.peg.3957"/>
<dbReference type="GO" id="GO:0016829">
    <property type="term" value="F:lyase activity"/>
    <property type="evidence" value="ECO:0007669"/>
    <property type="project" value="UniProtKB-KW"/>
</dbReference>
<evidence type="ECO:0000259" key="7">
    <source>
        <dbReference type="Pfam" id="PF07971"/>
    </source>
</evidence>
<evidence type="ECO:0000256" key="5">
    <source>
        <dbReference type="ARBA" id="ARBA00023239"/>
    </source>
</evidence>
<proteinExistence type="predicted"/>